<keyword evidence="3" id="KW-1185">Reference proteome</keyword>
<feature type="non-terminal residue" evidence="2">
    <location>
        <position position="1"/>
    </location>
</feature>
<protein>
    <submittedName>
        <fullName evidence="2">Extracellular cystatin-like protease inhibitor</fullName>
    </submittedName>
</protein>
<gene>
    <name evidence="2" type="ORF">PHMEG_00023321</name>
</gene>
<sequence length="144" mass="15747">PTIMFVSRVVLVSFTLIALSAIQAMGSDWVEVNVTDADNELLYAALANTSTYSPNITTFVCANVPYSLKTQVASPSTSNYNFHVGGCILRDSEFVGSCPVNTAYNCKLANMHIFVESQLTTNASQLTSITVEKPPSYDFDDKWE</sequence>
<name>A0A225VIE9_9STRA</name>
<dbReference type="EMBL" id="NBNE01004804">
    <property type="protein sequence ID" value="OWZ04729.1"/>
    <property type="molecule type" value="Genomic_DNA"/>
</dbReference>
<evidence type="ECO:0000256" key="1">
    <source>
        <dbReference type="SAM" id="SignalP"/>
    </source>
</evidence>
<feature type="signal peptide" evidence="1">
    <location>
        <begin position="1"/>
        <end position="24"/>
    </location>
</feature>
<dbReference type="Proteomes" id="UP000198211">
    <property type="component" value="Unassembled WGS sequence"/>
</dbReference>
<reference evidence="3" key="1">
    <citation type="submission" date="2017-03" db="EMBL/GenBank/DDBJ databases">
        <title>Phytopthora megakarya and P. palmivora, two closely related causual agents of cacao black pod achieved similar genome size and gene model numbers by different mechanisms.</title>
        <authorList>
            <person name="Ali S."/>
            <person name="Shao J."/>
            <person name="Larry D.J."/>
            <person name="Kronmiller B."/>
            <person name="Shen D."/>
            <person name="Strem M.D."/>
            <person name="Melnick R.L."/>
            <person name="Guiltinan M.J."/>
            <person name="Tyler B.M."/>
            <person name="Meinhardt L.W."/>
            <person name="Bailey B.A."/>
        </authorList>
    </citation>
    <scope>NUCLEOTIDE SEQUENCE [LARGE SCALE GENOMIC DNA]</scope>
    <source>
        <strain evidence="3">zdho120</strain>
    </source>
</reference>
<dbReference type="OrthoDB" id="146076at2759"/>
<comment type="caution">
    <text evidence="2">The sequence shown here is derived from an EMBL/GenBank/DDBJ whole genome shotgun (WGS) entry which is preliminary data.</text>
</comment>
<keyword evidence="1" id="KW-0732">Signal</keyword>
<evidence type="ECO:0000313" key="2">
    <source>
        <dbReference type="EMBL" id="OWZ04729.1"/>
    </source>
</evidence>
<proteinExistence type="predicted"/>
<dbReference type="AlphaFoldDB" id="A0A225VIE9"/>
<evidence type="ECO:0000313" key="3">
    <source>
        <dbReference type="Proteomes" id="UP000198211"/>
    </source>
</evidence>
<feature type="chain" id="PRO_5012398059" evidence="1">
    <location>
        <begin position="25"/>
        <end position="144"/>
    </location>
</feature>
<organism evidence="2 3">
    <name type="scientific">Phytophthora megakarya</name>
    <dbReference type="NCBI Taxonomy" id="4795"/>
    <lineage>
        <taxon>Eukaryota</taxon>
        <taxon>Sar</taxon>
        <taxon>Stramenopiles</taxon>
        <taxon>Oomycota</taxon>
        <taxon>Peronosporomycetes</taxon>
        <taxon>Peronosporales</taxon>
        <taxon>Peronosporaceae</taxon>
        <taxon>Phytophthora</taxon>
    </lineage>
</organism>
<accession>A0A225VIE9</accession>